<dbReference type="AlphaFoldDB" id="A0A0U1SF19"/>
<organism evidence="1">
    <name type="scientific">Isometrus maculatus</name>
    <name type="common">Lesser brown scorpion</name>
    <name type="synonym">Scorpio maculatus</name>
    <dbReference type="NCBI Taxonomy" id="497827"/>
    <lineage>
        <taxon>Eukaryota</taxon>
        <taxon>Metazoa</taxon>
        <taxon>Ecdysozoa</taxon>
        <taxon>Arthropoda</taxon>
        <taxon>Chelicerata</taxon>
        <taxon>Arachnida</taxon>
        <taxon>Scorpiones</taxon>
        <taxon>Buthida</taxon>
        <taxon>Buthoidea</taxon>
        <taxon>Buthidae</taxon>
        <taxon>Isometrus</taxon>
    </lineage>
</organism>
<name>A0A0U1SF19_ISOMC</name>
<reference evidence="1" key="1">
    <citation type="submission" date="2007-10" db="EMBL/GenBank/DDBJ databases">
        <title>Classification and functional annotation of ESTs from venom glands of Isometrus maculatus.</title>
        <authorList>
            <person name="Li W."/>
            <person name="Ma Y."/>
            <person name="Zhao R."/>
            <person name="Cao Z."/>
        </authorList>
    </citation>
    <scope>NUCLEOTIDE SEQUENCE</scope>
    <source>
        <tissue evidence="1">Venom gland</tissue>
    </source>
</reference>
<evidence type="ECO:0000313" key="1">
    <source>
        <dbReference type="EMBL" id="ACD12014.1"/>
    </source>
</evidence>
<protein>
    <submittedName>
        <fullName evidence="1">Uncharacterized protein</fullName>
    </submittedName>
</protein>
<accession>A0A0U1SF19</accession>
<dbReference type="EMBL" id="EU252467">
    <property type="protein sequence ID" value="ACD12014.1"/>
    <property type="molecule type" value="mRNA"/>
</dbReference>
<proteinExistence type="evidence at transcript level"/>
<sequence>MAQYKWHSCLQKKLANGLQSAAFQCRKNEQKKIAVVGGCWKPNGNNLTSSLDKFLMEMAVGVVRIRDILLIRSLSLSRRPMSAL</sequence>